<evidence type="ECO:0008006" key="4">
    <source>
        <dbReference type="Google" id="ProtNLM"/>
    </source>
</evidence>
<name>A0A542DHT5_AMYCI</name>
<keyword evidence="3" id="KW-1185">Reference proteome</keyword>
<proteinExistence type="predicted"/>
<feature type="region of interest" description="Disordered" evidence="1">
    <location>
        <begin position="1"/>
        <end position="20"/>
    </location>
</feature>
<dbReference type="EMBL" id="VFML01000001">
    <property type="protein sequence ID" value="TQJ02594.1"/>
    <property type="molecule type" value="Genomic_DNA"/>
</dbReference>
<evidence type="ECO:0000313" key="2">
    <source>
        <dbReference type="EMBL" id="TQJ02594.1"/>
    </source>
</evidence>
<reference evidence="2 3" key="1">
    <citation type="submission" date="2019-06" db="EMBL/GenBank/DDBJ databases">
        <title>Sequencing the genomes of 1000 actinobacteria strains.</title>
        <authorList>
            <person name="Klenk H.-P."/>
        </authorList>
    </citation>
    <scope>NUCLEOTIDE SEQUENCE [LARGE SCALE GENOMIC DNA]</scope>
    <source>
        <strain evidence="2 3">DSM 45679</strain>
    </source>
</reference>
<evidence type="ECO:0000256" key="1">
    <source>
        <dbReference type="SAM" id="MobiDB-lite"/>
    </source>
</evidence>
<accession>A0A542DHT5</accession>
<dbReference type="Proteomes" id="UP000320876">
    <property type="component" value="Unassembled WGS sequence"/>
</dbReference>
<comment type="caution">
    <text evidence="2">The sequence shown here is derived from an EMBL/GenBank/DDBJ whole genome shotgun (WGS) entry which is preliminary data.</text>
</comment>
<evidence type="ECO:0000313" key="3">
    <source>
        <dbReference type="Proteomes" id="UP000320876"/>
    </source>
</evidence>
<gene>
    <name evidence="2" type="ORF">FB471_2327</name>
</gene>
<protein>
    <recommendedName>
        <fullName evidence="4">C2H2-type domain-containing protein</fullName>
    </recommendedName>
</protein>
<organism evidence="2 3">
    <name type="scientific">Amycolatopsis cihanbeyliensis</name>
    <dbReference type="NCBI Taxonomy" id="1128664"/>
    <lineage>
        <taxon>Bacteria</taxon>
        <taxon>Bacillati</taxon>
        <taxon>Actinomycetota</taxon>
        <taxon>Actinomycetes</taxon>
        <taxon>Pseudonocardiales</taxon>
        <taxon>Pseudonocardiaceae</taxon>
        <taxon>Amycolatopsis</taxon>
    </lineage>
</organism>
<dbReference type="AlphaFoldDB" id="A0A542DHT5"/>
<sequence length="64" mass="7422">MRRKHAPPVEFAGRRAKPDDLKSWSVPDRNIRTCFHCRTTYATSADATRCEQLHEAADDRARDH</sequence>
<dbReference type="RefSeq" id="WP_141997702.1">
    <property type="nucleotide sequence ID" value="NZ_VFML01000001.1"/>
</dbReference>